<dbReference type="AlphaFoldDB" id="A0A347WB24"/>
<dbReference type="RefSeq" id="WP_102325363.1">
    <property type="nucleotide sequence ID" value="NZ_CALCQY010000009.1"/>
</dbReference>
<proteinExistence type="predicted"/>
<dbReference type="Proteomes" id="UP000264120">
    <property type="component" value="Chromosome"/>
</dbReference>
<protein>
    <submittedName>
        <fullName evidence="1">Uncharacterized protein</fullName>
    </submittedName>
</protein>
<sequence>MKKIIPCALLGILAVACAPAARADVPEGELNSLYIRPEVQLPAPALSFPNYPVVDDCTTEFGDAVTNACVTGEKERALVLQPAWDEYTDSDKIACQEDVTHIRHIQLYKNLAYCLDSRRYEAWRKKHPAGH</sequence>
<dbReference type="OrthoDB" id="7280288at2"/>
<evidence type="ECO:0000313" key="2">
    <source>
        <dbReference type="Proteomes" id="UP000264120"/>
    </source>
</evidence>
<dbReference type="EMBL" id="CP023036">
    <property type="protein sequence ID" value="AXY22067.1"/>
    <property type="molecule type" value="Genomic_DNA"/>
</dbReference>
<evidence type="ECO:0000313" key="1">
    <source>
        <dbReference type="EMBL" id="AXY22067.1"/>
    </source>
</evidence>
<dbReference type="PROSITE" id="PS51257">
    <property type="entry name" value="PROKAR_LIPOPROTEIN"/>
    <property type="match status" value="1"/>
</dbReference>
<dbReference type="KEGG" id="ksc:CD178_01284"/>
<accession>A0A347WB24</accession>
<name>A0A347WB24_9PROT</name>
<reference evidence="1 2" key="1">
    <citation type="submission" date="2017-08" db="EMBL/GenBank/DDBJ databases">
        <title>Complete genome sequence of Gluconacetobacter saccharivorans CV1 isolated from Fermented Vinegar.</title>
        <authorList>
            <person name="Kim S.-Y."/>
        </authorList>
    </citation>
    <scope>NUCLEOTIDE SEQUENCE [LARGE SCALE GENOMIC DNA]</scope>
    <source>
        <strain evidence="1 2">CV1</strain>
    </source>
</reference>
<gene>
    <name evidence="1" type="ORF">CD178_01284</name>
</gene>
<organism evidence="1 2">
    <name type="scientific">Komagataeibacter saccharivorans</name>
    <dbReference type="NCBI Taxonomy" id="265959"/>
    <lineage>
        <taxon>Bacteria</taxon>
        <taxon>Pseudomonadati</taxon>
        <taxon>Pseudomonadota</taxon>
        <taxon>Alphaproteobacteria</taxon>
        <taxon>Acetobacterales</taxon>
        <taxon>Acetobacteraceae</taxon>
        <taxon>Komagataeibacter</taxon>
    </lineage>
</organism>
<keyword evidence="2" id="KW-1185">Reference proteome</keyword>
<dbReference type="GeneID" id="98313678"/>